<evidence type="ECO:0000313" key="4">
    <source>
        <dbReference type="Proteomes" id="UP001293593"/>
    </source>
</evidence>
<proteinExistence type="predicted"/>
<keyword evidence="4" id="KW-1185">Reference proteome</keyword>
<dbReference type="GO" id="GO:0004523">
    <property type="term" value="F:RNA-DNA hybrid ribonuclease activity"/>
    <property type="evidence" value="ECO:0007669"/>
    <property type="project" value="InterPro"/>
</dbReference>
<dbReference type="AlphaFoldDB" id="A0AAE1IW69"/>
<dbReference type="EMBL" id="JAWXYG010000012">
    <property type="protein sequence ID" value="KAK4258076.1"/>
    <property type="molecule type" value="Genomic_DNA"/>
</dbReference>
<dbReference type="InterPro" id="IPR002156">
    <property type="entry name" value="RNaseH_domain"/>
</dbReference>
<organism evidence="3 4">
    <name type="scientific">Acacia crassicarpa</name>
    <name type="common">northern wattle</name>
    <dbReference type="NCBI Taxonomy" id="499986"/>
    <lineage>
        <taxon>Eukaryota</taxon>
        <taxon>Viridiplantae</taxon>
        <taxon>Streptophyta</taxon>
        <taxon>Embryophyta</taxon>
        <taxon>Tracheophyta</taxon>
        <taxon>Spermatophyta</taxon>
        <taxon>Magnoliopsida</taxon>
        <taxon>eudicotyledons</taxon>
        <taxon>Gunneridae</taxon>
        <taxon>Pentapetalae</taxon>
        <taxon>rosids</taxon>
        <taxon>fabids</taxon>
        <taxon>Fabales</taxon>
        <taxon>Fabaceae</taxon>
        <taxon>Caesalpinioideae</taxon>
        <taxon>mimosoid clade</taxon>
        <taxon>Acacieae</taxon>
        <taxon>Acacia</taxon>
    </lineage>
</organism>
<dbReference type="SUPFAM" id="SSF53098">
    <property type="entry name" value="Ribonuclease H-like"/>
    <property type="match status" value="1"/>
</dbReference>
<dbReference type="GO" id="GO:0003676">
    <property type="term" value="F:nucleic acid binding"/>
    <property type="evidence" value="ECO:0007669"/>
    <property type="project" value="InterPro"/>
</dbReference>
<dbReference type="InterPro" id="IPR026960">
    <property type="entry name" value="RVT-Znf"/>
</dbReference>
<dbReference type="Pfam" id="PF13966">
    <property type="entry name" value="zf-RVT"/>
    <property type="match status" value="1"/>
</dbReference>
<comment type="caution">
    <text evidence="3">The sequence shown here is derived from an EMBL/GenBank/DDBJ whole genome shotgun (WGS) entry which is preliminary data.</text>
</comment>
<dbReference type="Gene3D" id="3.30.420.10">
    <property type="entry name" value="Ribonuclease H-like superfamily/Ribonuclease H"/>
    <property type="match status" value="1"/>
</dbReference>
<feature type="domain" description="RNase H type-1" evidence="1">
    <location>
        <begin position="372"/>
        <end position="493"/>
    </location>
</feature>
<dbReference type="Proteomes" id="UP001293593">
    <property type="component" value="Unassembled WGS sequence"/>
</dbReference>
<dbReference type="InterPro" id="IPR052929">
    <property type="entry name" value="RNase_H-like_EbsB-rel"/>
</dbReference>
<gene>
    <name evidence="3" type="ORF">QN277_007576</name>
</gene>
<protein>
    <submittedName>
        <fullName evidence="3">Uncharacterized protein</fullName>
    </submittedName>
</protein>
<dbReference type="InterPro" id="IPR012337">
    <property type="entry name" value="RNaseH-like_sf"/>
</dbReference>
<accession>A0AAE1IW69</accession>
<dbReference type="PANTHER" id="PTHR47074:SF11">
    <property type="entry name" value="REVERSE TRANSCRIPTASE-LIKE PROTEIN"/>
    <property type="match status" value="1"/>
</dbReference>
<evidence type="ECO:0000259" key="2">
    <source>
        <dbReference type="Pfam" id="PF13966"/>
    </source>
</evidence>
<name>A0AAE1IW69_9FABA</name>
<reference evidence="3" key="1">
    <citation type="submission" date="2023-10" db="EMBL/GenBank/DDBJ databases">
        <title>Chromosome-level genome of the transformable northern wattle, Acacia crassicarpa.</title>
        <authorList>
            <person name="Massaro I."/>
            <person name="Sinha N.R."/>
            <person name="Poethig S."/>
            <person name="Leichty A.R."/>
        </authorList>
    </citation>
    <scope>NUCLEOTIDE SEQUENCE</scope>
    <source>
        <strain evidence="3">Acra3RX</strain>
        <tissue evidence="3">Leaf</tissue>
    </source>
</reference>
<dbReference type="InterPro" id="IPR036397">
    <property type="entry name" value="RNaseH_sf"/>
</dbReference>
<evidence type="ECO:0000313" key="3">
    <source>
        <dbReference type="EMBL" id="KAK4258076.1"/>
    </source>
</evidence>
<feature type="domain" description="Reverse transcriptase zinc-binding" evidence="2">
    <location>
        <begin position="167"/>
        <end position="263"/>
    </location>
</feature>
<evidence type="ECO:0000259" key="1">
    <source>
        <dbReference type="Pfam" id="PF13456"/>
    </source>
</evidence>
<sequence>MGKSQGGMGFRDLVVMNDSLLAKSAWRLFTRPNNLWARVMKSVYFPNQEFIEAVKGHKASWCWSSLLAGRDILKDDLQWDVGTGQSIRIWGDNWVPGVSFPDKPPNCEEFIVEHGKVSDLISNGSWNLSPIAPFIAEDVKDAIYAIPISDNGLEDKLIWTHSSNGAYTVKAGYQVEKSKRSDRSSRAGPSCVISPQCWKSIWCIKVIPRVQNFLWRSLNRAVATNAALYSRRRGLTKLCPVCEEADETLEHLFFQCPWTRCVWFGCSLGVKFDCLRVVNFNSWWMRFLGMNSKFPQVISLLCWILWYIWKQRNEKVFNHVSPNPIVVIEQATRSNSEFWECIDRKQEVDASVMHDTRNDRWAPPIPGQLKINLDGAYVSGCPYGAIGVVCRDHFGTFKWGFIDKVKSISAFMTEALALKRALMLAVDLGHDNVIFETDCLLLLSCFNAKIPDLYDWRSRSILHDIIRLFSDRVGFSLSFIPRRGNRVADFLAAIAYKEVCPIGWVHQPSPSLSSLLTLDAQEANVVMGVSQASHPDWDPG</sequence>
<dbReference type="Pfam" id="PF13456">
    <property type="entry name" value="RVT_3"/>
    <property type="match status" value="1"/>
</dbReference>
<dbReference type="PANTHER" id="PTHR47074">
    <property type="entry name" value="BNAC02G40300D PROTEIN"/>
    <property type="match status" value="1"/>
</dbReference>
<dbReference type="CDD" id="cd06222">
    <property type="entry name" value="RNase_H_like"/>
    <property type="match status" value="1"/>
</dbReference>
<dbReference type="InterPro" id="IPR044730">
    <property type="entry name" value="RNase_H-like_dom_plant"/>
</dbReference>